<dbReference type="SUPFAM" id="SSF53795">
    <property type="entry name" value="PEP carboxykinase-like"/>
    <property type="match status" value="1"/>
</dbReference>
<comment type="caution">
    <text evidence="2">The sequence shown here is derived from an EMBL/GenBank/DDBJ whole genome shotgun (WGS) entry which is preliminary data.</text>
</comment>
<accession>A0A1E3GZN8</accession>
<keyword evidence="2" id="KW-0418">Kinase</keyword>
<organism evidence="2 3">
    <name type="scientific">Methylobrevis pamukkalensis</name>
    <dbReference type="NCBI Taxonomy" id="1439726"/>
    <lineage>
        <taxon>Bacteria</taxon>
        <taxon>Pseudomonadati</taxon>
        <taxon>Pseudomonadota</taxon>
        <taxon>Alphaproteobacteria</taxon>
        <taxon>Hyphomicrobiales</taxon>
        <taxon>Pleomorphomonadaceae</taxon>
        <taxon>Methylobrevis</taxon>
    </lineage>
</organism>
<sequence>MSERPVGDGAPGATVHGCALRLGAHGVLICGRSGAGKSLLTLALLDRESDAALVADDRVRLEVHDRRLRAVRVESLAGLVELRGHGLIRLPSEPAVDLSLVVDLVAAAGVPRMPEADEARVVLAGIVLPRLRLPAMDAGMDLAAAVLAVRLVLRHPVVEDPLPPPATRSGA</sequence>
<evidence type="ECO:0000259" key="1">
    <source>
        <dbReference type="Pfam" id="PF07475"/>
    </source>
</evidence>
<feature type="domain" description="HPr kinase/phosphorylase C-terminal" evidence="1">
    <location>
        <begin position="11"/>
        <end position="90"/>
    </location>
</feature>
<dbReference type="Gene3D" id="3.40.50.300">
    <property type="entry name" value="P-loop containing nucleotide triphosphate hydrolases"/>
    <property type="match status" value="1"/>
</dbReference>
<keyword evidence="3" id="KW-1185">Reference proteome</keyword>
<dbReference type="EC" id="2.7.11.-" evidence="2"/>
<name>A0A1E3GZN8_9HYPH</name>
<reference evidence="2 3" key="1">
    <citation type="submission" date="2016-07" db="EMBL/GenBank/DDBJ databases">
        <title>Draft Genome Sequence of Methylobrevis pamukkalensis PK2.</title>
        <authorList>
            <person name="Vasilenko O.V."/>
            <person name="Doronina N.V."/>
            <person name="Shmareva M.N."/>
            <person name="Tarlachkov S.V."/>
            <person name="Mustakhimov I."/>
            <person name="Trotsenko Y.A."/>
        </authorList>
    </citation>
    <scope>NUCLEOTIDE SEQUENCE [LARGE SCALE GENOMIC DNA]</scope>
    <source>
        <strain evidence="2 3">PK2</strain>
    </source>
</reference>
<protein>
    <submittedName>
        <fullName evidence="2">HPr kinase/phosphorylase</fullName>
        <ecNumber evidence="2">2.7.11.-</ecNumber>
    </submittedName>
</protein>
<dbReference type="Proteomes" id="UP000094622">
    <property type="component" value="Unassembled WGS sequence"/>
</dbReference>
<dbReference type="GO" id="GO:0006109">
    <property type="term" value="P:regulation of carbohydrate metabolic process"/>
    <property type="evidence" value="ECO:0007669"/>
    <property type="project" value="InterPro"/>
</dbReference>
<evidence type="ECO:0000313" key="3">
    <source>
        <dbReference type="Proteomes" id="UP000094622"/>
    </source>
</evidence>
<dbReference type="OrthoDB" id="8326226at2"/>
<dbReference type="GO" id="GO:0005524">
    <property type="term" value="F:ATP binding"/>
    <property type="evidence" value="ECO:0007669"/>
    <property type="project" value="InterPro"/>
</dbReference>
<dbReference type="EMBL" id="MCRJ01000087">
    <property type="protein sequence ID" value="ODN69510.1"/>
    <property type="molecule type" value="Genomic_DNA"/>
</dbReference>
<evidence type="ECO:0000313" key="2">
    <source>
        <dbReference type="EMBL" id="ODN69510.1"/>
    </source>
</evidence>
<proteinExistence type="predicted"/>
<gene>
    <name evidence="2" type="primary">hprK</name>
    <name evidence="2" type="ORF">A6302_03192</name>
</gene>
<dbReference type="GO" id="GO:0000155">
    <property type="term" value="F:phosphorelay sensor kinase activity"/>
    <property type="evidence" value="ECO:0007669"/>
    <property type="project" value="InterPro"/>
</dbReference>
<dbReference type="InterPro" id="IPR011104">
    <property type="entry name" value="Hpr_kin/Pase_C"/>
</dbReference>
<keyword evidence="2" id="KW-0808">Transferase</keyword>
<dbReference type="Pfam" id="PF07475">
    <property type="entry name" value="Hpr_kinase_C"/>
    <property type="match status" value="1"/>
</dbReference>
<dbReference type="AlphaFoldDB" id="A0A1E3GZN8"/>
<dbReference type="InterPro" id="IPR027417">
    <property type="entry name" value="P-loop_NTPase"/>
</dbReference>